<proteinExistence type="predicted"/>
<dbReference type="PANTHER" id="PTHR41247:SF1">
    <property type="entry name" value="HTH-TYPE TRANSCRIPTIONAL REPRESSOR YCNK"/>
    <property type="match status" value="1"/>
</dbReference>
<dbReference type="PANTHER" id="PTHR41247">
    <property type="entry name" value="HTH-TYPE TRANSCRIPTIONAL REPRESSOR YCNK"/>
    <property type="match status" value="1"/>
</dbReference>
<sequence>MRLPIFAAVLASSLVLLSCSKEEAEAPPPPFALTEDAMGRYCGMNVLEHPGPKGQIILEHTHEAIWFSSARDTLAFTMLPEEPRDIAAIYVSDMGKAPSWEEPGATNWVDARQAFYVIDSTEVGGMGTAEAVPFAKETDAQAFTKQHGGRIVAFDGVPQDYILGSDPASEAGPGPIDLESSEGNHDHG</sequence>
<evidence type="ECO:0000313" key="3">
    <source>
        <dbReference type="Proteomes" id="UP000601041"/>
    </source>
</evidence>
<protein>
    <submittedName>
        <fullName evidence="2">Copper chaperone</fullName>
    </submittedName>
</protein>
<dbReference type="Proteomes" id="UP000601041">
    <property type="component" value="Unassembled WGS sequence"/>
</dbReference>
<accession>A0ABM8PWC6</accession>
<dbReference type="Gene3D" id="3.30.70.2050">
    <property type="match status" value="1"/>
</dbReference>
<keyword evidence="3" id="KW-1185">Reference proteome</keyword>
<name>A0ABM8PWC6_9HYPH</name>
<dbReference type="InterPro" id="IPR008719">
    <property type="entry name" value="N2O_reductase_NosL"/>
</dbReference>
<gene>
    <name evidence="2" type="ORF">RHAB21_04388</name>
</gene>
<dbReference type="EMBL" id="CABFWE030000011">
    <property type="protein sequence ID" value="CAD7052029.1"/>
    <property type="molecule type" value="Genomic_DNA"/>
</dbReference>
<organism evidence="2 3">
    <name type="scientific">Pseudorhizobium halotolerans</name>
    <dbReference type="NCBI Taxonomy" id="1233081"/>
    <lineage>
        <taxon>Bacteria</taxon>
        <taxon>Pseudomonadati</taxon>
        <taxon>Pseudomonadota</taxon>
        <taxon>Alphaproteobacteria</taxon>
        <taxon>Hyphomicrobiales</taxon>
        <taxon>Rhizobiaceae</taxon>
        <taxon>Rhizobium/Agrobacterium group</taxon>
        <taxon>Pseudorhizobium</taxon>
    </lineage>
</organism>
<evidence type="ECO:0000256" key="1">
    <source>
        <dbReference type="SAM" id="MobiDB-lite"/>
    </source>
</evidence>
<comment type="caution">
    <text evidence="2">The sequence shown here is derived from an EMBL/GenBank/DDBJ whole genome shotgun (WGS) entry which is preliminary data.</text>
</comment>
<dbReference type="SUPFAM" id="SSF160387">
    <property type="entry name" value="NosL/MerB-like"/>
    <property type="match status" value="1"/>
</dbReference>
<dbReference type="PROSITE" id="PS51257">
    <property type="entry name" value="PROKAR_LIPOPROTEIN"/>
    <property type="match status" value="1"/>
</dbReference>
<reference evidence="2 3" key="1">
    <citation type="submission" date="2020-11" db="EMBL/GenBank/DDBJ databases">
        <authorList>
            <person name="Lassalle F."/>
        </authorList>
    </citation>
    <scope>NUCLEOTIDE SEQUENCE [LARGE SCALE GENOMIC DNA]</scope>
    <source>
        <strain evidence="2 3">AB21</strain>
    </source>
</reference>
<feature type="region of interest" description="Disordered" evidence="1">
    <location>
        <begin position="163"/>
        <end position="188"/>
    </location>
</feature>
<evidence type="ECO:0000313" key="2">
    <source>
        <dbReference type="EMBL" id="CAD7052029.1"/>
    </source>
</evidence>
<dbReference type="RefSeq" id="WP_142589459.1">
    <property type="nucleotide sequence ID" value="NZ_CABFWE030000011.1"/>
</dbReference>
<dbReference type="Gene3D" id="3.30.70.2060">
    <property type="match status" value="1"/>
</dbReference>
<dbReference type="Pfam" id="PF05573">
    <property type="entry name" value="NosL"/>
    <property type="match status" value="1"/>
</dbReference>